<evidence type="ECO:0000313" key="3">
    <source>
        <dbReference type="Proteomes" id="UP001213681"/>
    </source>
</evidence>
<dbReference type="AlphaFoldDB" id="A0AAD6CF54"/>
<dbReference type="GeneID" id="81596904"/>
<sequence length="69" mass="7385">MSVDNGATEFADEASSHQIPSAGPDLQESSSKRDWAPWIVDPVATDHVCADTPTVLETIRRSGSDDNPC</sequence>
<organism evidence="2 3">
    <name type="scientific">Penicillium daleae</name>
    <dbReference type="NCBI Taxonomy" id="63821"/>
    <lineage>
        <taxon>Eukaryota</taxon>
        <taxon>Fungi</taxon>
        <taxon>Dikarya</taxon>
        <taxon>Ascomycota</taxon>
        <taxon>Pezizomycotina</taxon>
        <taxon>Eurotiomycetes</taxon>
        <taxon>Eurotiomycetidae</taxon>
        <taxon>Eurotiales</taxon>
        <taxon>Aspergillaceae</taxon>
        <taxon>Penicillium</taxon>
    </lineage>
</organism>
<evidence type="ECO:0000256" key="1">
    <source>
        <dbReference type="SAM" id="MobiDB-lite"/>
    </source>
</evidence>
<evidence type="ECO:0000313" key="2">
    <source>
        <dbReference type="EMBL" id="KAJ5461726.1"/>
    </source>
</evidence>
<dbReference type="EMBL" id="JAPVEA010000002">
    <property type="protein sequence ID" value="KAJ5461726.1"/>
    <property type="molecule type" value="Genomic_DNA"/>
</dbReference>
<accession>A0AAD6CF54</accession>
<protein>
    <submittedName>
        <fullName evidence="2">Uncharacterized protein</fullName>
    </submittedName>
</protein>
<keyword evidence="3" id="KW-1185">Reference proteome</keyword>
<comment type="caution">
    <text evidence="2">The sequence shown here is derived from an EMBL/GenBank/DDBJ whole genome shotgun (WGS) entry which is preliminary data.</text>
</comment>
<reference evidence="2" key="1">
    <citation type="submission" date="2022-12" db="EMBL/GenBank/DDBJ databases">
        <authorList>
            <person name="Petersen C."/>
        </authorList>
    </citation>
    <scope>NUCLEOTIDE SEQUENCE</scope>
    <source>
        <strain evidence="2">IBT 16125</strain>
    </source>
</reference>
<dbReference type="Proteomes" id="UP001213681">
    <property type="component" value="Unassembled WGS sequence"/>
</dbReference>
<feature type="region of interest" description="Disordered" evidence="1">
    <location>
        <begin position="1"/>
        <end position="33"/>
    </location>
</feature>
<proteinExistence type="predicted"/>
<reference evidence="2" key="2">
    <citation type="journal article" date="2023" name="IMA Fungus">
        <title>Comparative genomic study of the Penicillium genus elucidates a diverse pangenome and 15 lateral gene transfer events.</title>
        <authorList>
            <person name="Petersen C."/>
            <person name="Sorensen T."/>
            <person name="Nielsen M.R."/>
            <person name="Sondergaard T.E."/>
            <person name="Sorensen J.L."/>
            <person name="Fitzpatrick D.A."/>
            <person name="Frisvad J.C."/>
            <person name="Nielsen K.L."/>
        </authorList>
    </citation>
    <scope>NUCLEOTIDE SEQUENCE</scope>
    <source>
        <strain evidence="2">IBT 16125</strain>
    </source>
</reference>
<gene>
    <name evidence="2" type="ORF">N7458_003278</name>
</gene>
<dbReference type="RefSeq" id="XP_056770768.1">
    <property type="nucleotide sequence ID" value="XM_056906661.1"/>
</dbReference>
<name>A0AAD6CF54_9EURO</name>